<evidence type="ECO:0000313" key="3">
    <source>
        <dbReference type="EMBL" id="CAL1149709.1"/>
    </source>
</evidence>
<proteinExistence type="predicted"/>
<feature type="domain" description="PurM-like C-terminal" evidence="1">
    <location>
        <begin position="176"/>
        <end position="273"/>
    </location>
</feature>
<dbReference type="OrthoDB" id="422629at2759"/>
<dbReference type="PANTHER" id="PTHR10099:SF1">
    <property type="entry name" value="PHOSPHORIBOSYLFORMYLGLYCINAMIDINE SYNTHASE"/>
    <property type="match status" value="1"/>
</dbReference>
<sequence length="386" mass="42652">MRFCANGGGVHAEFDDDEELDECWLICLEHQARPSVLYNLKNELNRYLAEMAGNQRRGPKNVDELVTYAQMAWRLGAGPQYYKCLYIGGGSTAFAAGSAGMCHVANYIKWRSGKAAEHVKQVAHQNRLGERAQDAFSGVRSFDQRWRVSERTQALASSSVSTLRDIDEKHQAAFNATQRLLSGGLILAGHDRSDGGLLTAVLEMAFAGRVGVELKLDDASPGSYMEKLFNEAPGLVYEVRRSDLAAVLRVFEGEGVAVQEIGATRKDLRAVVHVGKECVLDGDVAALHCIWEATSFQLERQQCDVPCVEQEEAGFKNRRVLPYKLTYTPEPTADAVLNSGRKHRVAIVRQEGSNGDREMAAAFHMAGFEAWDVHMTDLLEGRTSLE</sequence>
<dbReference type="GO" id="GO:0006164">
    <property type="term" value="P:purine nucleotide biosynthetic process"/>
    <property type="evidence" value="ECO:0007669"/>
    <property type="project" value="TreeGrafter"/>
</dbReference>
<dbReference type="InterPro" id="IPR036676">
    <property type="entry name" value="PurM-like_C_sf"/>
</dbReference>
<dbReference type="AlphaFoldDB" id="A0A9P1G0D3"/>
<dbReference type="GO" id="GO:0005737">
    <property type="term" value="C:cytoplasm"/>
    <property type="evidence" value="ECO:0007669"/>
    <property type="project" value="TreeGrafter"/>
</dbReference>
<dbReference type="InterPro" id="IPR010918">
    <property type="entry name" value="PurM-like_C_dom"/>
</dbReference>
<keyword evidence="5" id="KW-1185">Reference proteome</keyword>
<accession>A0A9P1G0D3</accession>
<gene>
    <name evidence="2" type="ORF">C1SCF055_LOCUS22822</name>
</gene>
<evidence type="ECO:0000313" key="4">
    <source>
        <dbReference type="EMBL" id="CAL4783646.1"/>
    </source>
</evidence>
<name>A0A9P1G0D3_9DINO</name>
<dbReference type="InterPro" id="IPR029062">
    <property type="entry name" value="Class_I_gatase-like"/>
</dbReference>
<dbReference type="EMBL" id="CAMXCT030002192">
    <property type="protein sequence ID" value="CAL4783646.1"/>
    <property type="molecule type" value="Genomic_DNA"/>
</dbReference>
<dbReference type="SUPFAM" id="SSF56042">
    <property type="entry name" value="PurM C-terminal domain-like"/>
    <property type="match status" value="1"/>
</dbReference>
<dbReference type="Pfam" id="PF02769">
    <property type="entry name" value="AIRS_C"/>
    <property type="match status" value="1"/>
</dbReference>
<reference evidence="3" key="2">
    <citation type="submission" date="2024-04" db="EMBL/GenBank/DDBJ databases">
        <authorList>
            <person name="Chen Y."/>
            <person name="Shah S."/>
            <person name="Dougan E. K."/>
            <person name="Thang M."/>
            <person name="Chan C."/>
        </authorList>
    </citation>
    <scope>NUCLEOTIDE SEQUENCE [LARGE SCALE GENOMIC DNA]</scope>
</reference>
<organism evidence="2">
    <name type="scientific">Cladocopium goreaui</name>
    <dbReference type="NCBI Taxonomy" id="2562237"/>
    <lineage>
        <taxon>Eukaryota</taxon>
        <taxon>Sar</taxon>
        <taxon>Alveolata</taxon>
        <taxon>Dinophyceae</taxon>
        <taxon>Suessiales</taxon>
        <taxon>Symbiodiniaceae</taxon>
        <taxon>Cladocopium</taxon>
    </lineage>
</organism>
<dbReference type="EMBL" id="CAMXCT020002192">
    <property type="protein sequence ID" value="CAL1149709.1"/>
    <property type="molecule type" value="Genomic_DNA"/>
</dbReference>
<evidence type="ECO:0000313" key="2">
    <source>
        <dbReference type="EMBL" id="CAI3996334.1"/>
    </source>
</evidence>
<reference evidence="2" key="1">
    <citation type="submission" date="2022-10" db="EMBL/GenBank/DDBJ databases">
        <authorList>
            <person name="Chen Y."/>
            <person name="Dougan E. K."/>
            <person name="Chan C."/>
            <person name="Rhodes N."/>
            <person name="Thang M."/>
        </authorList>
    </citation>
    <scope>NUCLEOTIDE SEQUENCE</scope>
</reference>
<dbReference type="EMBL" id="CAMXCT010002192">
    <property type="protein sequence ID" value="CAI3996334.1"/>
    <property type="molecule type" value="Genomic_DNA"/>
</dbReference>
<evidence type="ECO:0000259" key="1">
    <source>
        <dbReference type="Pfam" id="PF02769"/>
    </source>
</evidence>
<comment type="caution">
    <text evidence="2">The sequence shown here is derived from an EMBL/GenBank/DDBJ whole genome shotgun (WGS) entry which is preliminary data.</text>
</comment>
<dbReference type="GO" id="GO:0004642">
    <property type="term" value="F:phosphoribosylformylglycinamidine synthase activity"/>
    <property type="evidence" value="ECO:0007669"/>
    <property type="project" value="TreeGrafter"/>
</dbReference>
<dbReference type="Gene3D" id="3.40.50.880">
    <property type="match status" value="1"/>
</dbReference>
<evidence type="ECO:0000313" key="5">
    <source>
        <dbReference type="Proteomes" id="UP001152797"/>
    </source>
</evidence>
<dbReference type="SUPFAM" id="SSF52317">
    <property type="entry name" value="Class I glutamine amidotransferase-like"/>
    <property type="match status" value="1"/>
</dbReference>
<dbReference type="PANTHER" id="PTHR10099">
    <property type="entry name" value="PHOSPHORIBOSYLFORMYLGLYCINAMIDINE SYNTHASE"/>
    <property type="match status" value="1"/>
</dbReference>
<dbReference type="Proteomes" id="UP001152797">
    <property type="component" value="Unassembled WGS sequence"/>
</dbReference>
<feature type="non-terminal residue" evidence="2">
    <location>
        <position position="386"/>
    </location>
</feature>
<dbReference type="Gene3D" id="3.90.650.10">
    <property type="entry name" value="PurM-like C-terminal domain"/>
    <property type="match status" value="1"/>
</dbReference>
<dbReference type="Pfam" id="PF13507">
    <property type="entry name" value="GATase_5"/>
    <property type="match status" value="1"/>
</dbReference>
<protein>
    <submittedName>
        <fullName evidence="4">Phosphoribosylformylglycinamidine synthase (Formylglycinamide ribonucleotide amidotransferase) (Formylglycinamide ribotide amidotransferase)</fullName>
    </submittedName>
</protein>